<dbReference type="Pfam" id="PF12802">
    <property type="entry name" value="MarR_2"/>
    <property type="match status" value="1"/>
</dbReference>
<feature type="domain" description="HTH marR-type" evidence="4">
    <location>
        <begin position="69"/>
        <end position="200"/>
    </location>
</feature>
<dbReference type="GO" id="GO:0003677">
    <property type="term" value="F:DNA binding"/>
    <property type="evidence" value="ECO:0007669"/>
    <property type="project" value="UniProtKB-KW"/>
</dbReference>
<evidence type="ECO:0000256" key="1">
    <source>
        <dbReference type="ARBA" id="ARBA00023015"/>
    </source>
</evidence>
<dbReference type="InterPro" id="IPR036390">
    <property type="entry name" value="WH_DNA-bd_sf"/>
</dbReference>
<keyword evidence="2" id="KW-0238">DNA-binding</keyword>
<dbReference type="InterPro" id="IPR000835">
    <property type="entry name" value="HTH_MarR-typ"/>
</dbReference>
<keyword evidence="1" id="KW-0805">Transcription regulation</keyword>
<dbReference type="InterPro" id="IPR036388">
    <property type="entry name" value="WH-like_DNA-bd_sf"/>
</dbReference>
<dbReference type="PANTHER" id="PTHR42756">
    <property type="entry name" value="TRANSCRIPTIONAL REGULATOR, MARR"/>
    <property type="match status" value="1"/>
</dbReference>
<dbReference type="PROSITE" id="PS50995">
    <property type="entry name" value="HTH_MARR_2"/>
    <property type="match status" value="1"/>
</dbReference>
<dbReference type="EMBL" id="JX649866">
    <property type="protein sequence ID" value="AGC71259.1"/>
    <property type="molecule type" value="Genomic_DNA"/>
</dbReference>
<dbReference type="SUPFAM" id="SSF46785">
    <property type="entry name" value="Winged helix' DNA-binding domain"/>
    <property type="match status" value="1"/>
</dbReference>
<dbReference type="AlphaFoldDB" id="L7VUV7"/>
<proteinExistence type="predicted"/>
<accession>L7VUV7</accession>
<organism evidence="5">
    <name type="scientific">uncultured bacterium A1Q1_fos_75</name>
    <dbReference type="NCBI Taxonomy" id="1256589"/>
    <lineage>
        <taxon>Bacteria</taxon>
        <taxon>environmental samples</taxon>
    </lineage>
</organism>
<sequence length="204" mass="21980">MTSCSGPKPVELTTTTPCAGILVATAHRSWSAFALSQCRLLTPCKGLHDNTVQNVTTTCMAEVTMSASKPGLLALLHRANQVANEQFAASLGVNITARQVHVLVAIDAHEGASQTKIVELTGVDRSTLADIMRRLQRNRLVERRRSKTDARAYVLKLTDAGREALALSKPALDGVEGQLLGTLPSKQRSELMAMLGKIAEFHKP</sequence>
<dbReference type="Gene3D" id="1.10.10.10">
    <property type="entry name" value="Winged helix-like DNA-binding domain superfamily/Winged helix DNA-binding domain"/>
    <property type="match status" value="1"/>
</dbReference>
<dbReference type="GO" id="GO:0003700">
    <property type="term" value="F:DNA-binding transcription factor activity"/>
    <property type="evidence" value="ECO:0007669"/>
    <property type="project" value="InterPro"/>
</dbReference>
<dbReference type="PRINTS" id="PR00598">
    <property type="entry name" value="HTHMARR"/>
</dbReference>
<name>L7VUV7_9BACT</name>
<dbReference type="SMART" id="SM00347">
    <property type="entry name" value="HTH_MARR"/>
    <property type="match status" value="1"/>
</dbReference>
<evidence type="ECO:0000256" key="3">
    <source>
        <dbReference type="ARBA" id="ARBA00023163"/>
    </source>
</evidence>
<evidence type="ECO:0000313" key="5">
    <source>
        <dbReference type="EMBL" id="AGC71259.1"/>
    </source>
</evidence>
<keyword evidence="3" id="KW-0804">Transcription</keyword>
<dbReference type="PANTHER" id="PTHR42756:SF1">
    <property type="entry name" value="TRANSCRIPTIONAL REPRESSOR OF EMRAB OPERON"/>
    <property type="match status" value="1"/>
</dbReference>
<reference evidence="5" key="1">
    <citation type="submission" date="2012-09" db="EMBL/GenBank/DDBJ databases">
        <title>Metagenomic Characterization of a Microbial Community in Wastewater Detects High Levels of Antibiotic Resistance.</title>
        <authorList>
            <person name="Abrams M."/>
            <person name="Caldwell A."/>
            <person name="Vandaei E."/>
            <person name="Lee W."/>
            <person name="Perrott J."/>
            <person name="Khan S.Y."/>
            <person name="Ta J."/>
            <person name="Romero D."/>
            <person name="Nguyen V."/>
            <person name="Pourmand N."/>
            <person name="Ouverney C.C."/>
        </authorList>
    </citation>
    <scope>NUCLEOTIDE SEQUENCE</scope>
</reference>
<evidence type="ECO:0000256" key="2">
    <source>
        <dbReference type="ARBA" id="ARBA00023125"/>
    </source>
</evidence>
<evidence type="ECO:0000259" key="4">
    <source>
        <dbReference type="PROSITE" id="PS50995"/>
    </source>
</evidence>
<protein>
    <submittedName>
        <fullName evidence="5">Transcriptional regulator, MarR family</fullName>
    </submittedName>
</protein>